<evidence type="ECO:0000256" key="4">
    <source>
        <dbReference type="PIRSR" id="PIRSR606689-2"/>
    </source>
</evidence>
<dbReference type="GO" id="GO:0003924">
    <property type="term" value="F:GTPase activity"/>
    <property type="evidence" value="ECO:0007669"/>
    <property type="project" value="InterPro"/>
</dbReference>
<dbReference type="GO" id="GO:0005794">
    <property type="term" value="C:Golgi apparatus"/>
    <property type="evidence" value="ECO:0007669"/>
    <property type="project" value="TreeGrafter"/>
</dbReference>
<gene>
    <name evidence="6" type="ORF">BESB_045630</name>
</gene>
<dbReference type="GeneID" id="40309493"/>
<dbReference type="InterPro" id="IPR027417">
    <property type="entry name" value="P-loop_NTPase"/>
</dbReference>
<dbReference type="RefSeq" id="XP_029220380.1">
    <property type="nucleotide sequence ID" value="XM_029363014.1"/>
</dbReference>
<dbReference type="EMBL" id="NWUJ01000003">
    <property type="protein sequence ID" value="PFH36371.1"/>
    <property type="molecule type" value="Genomic_DNA"/>
</dbReference>
<keyword evidence="2 3" id="KW-0342">GTP-binding</keyword>
<feature type="compositionally biased region" description="Basic and acidic residues" evidence="5">
    <location>
        <begin position="493"/>
        <end position="511"/>
    </location>
</feature>
<dbReference type="OrthoDB" id="414781at2759"/>
<dbReference type="PROSITE" id="PS51417">
    <property type="entry name" value="ARF"/>
    <property type="match status" value="1"/>
</dbReference>
<feature type="region of interest" description="Disordered" evidence="5">
    <location>
        <begin position="489"/>
        <end position="522"/>
    </location>
</feature>
<dbReference type="KEGG" id="bbes:BESB_045630"/>
<dbReference type="GO" id="GO:0046872">
    <property type="term" value="F:metal ion binding"/>
    <property type="evidence" value="ECO:0007669"/>
    <property type="project" value="UniProtKB-KW"/>
</dbReference>
<sequence>MFSLVSGLYRWMFSYDELRLLLLGVDGSGKTTFQEQLKTLYAKPKASLARSATSSPTHIGSSPPAGALSASPTTCASPCRNDVRLSGEALSPSSQASSVAGSPPCAAAASSSLLAAAASSLDAPLPRVHATIGFSPLNFVFESFRVTVWDVGGQESLRAIWPNYYADCHCVVFFVDAADAERRAEALDAFQCMRRELADAWAASRVSRESEARSCGREAEDEEEELAGRLDPVDLRGDAAAGDGRACAPVPRDLEALGVPPVLLVANKQDLPHAISAEALRSLFLGATTQPRAARGAREPARPGCRDEAVVVVEHTARDVDRVKALLSTAARLGAAAKAVLDEASEAGGNAERRGRALRGKGAESAAKSGARRWSDDPHAGSFPQGHAEKERVDAQRMYRLSPDAGLPPEAGLSPALSVPPTALPPVSPSCEVPAAFARRLSAEEGRYDCHEGALQGRGAGVLRLGVAAGAPSGDSGRENGDAWRQAAQIKEASPRRPLSRDSHRARERVSAGEAQQLPAGRETQLACCEGEGEGEASGAQECGEESSLDGPGLYDIEAAKASFDLFLCSRLGPQSLTCPLAAQSGKAPAAGRHGSR</sequence>
<keyword evidence="1 3" id="KW-0547">Nucleotide-binding</keyword>
<reference evidence="6 7" key="1">
    <citation type="submission" date="2017-09" db="EMBL/GenBank/DDBJ databases">
        <title>Genome sequencing of Besnoitia besnoiti strain Bb-Ger1.</title>
        <authorList>
            <person name="Schares G."/>
            <person name="Venepally P."/>
            <person name="Lorenzi H.A."/>
        </authorList>
    </citation>
    <scope>NUCLEOTIDE SEQUENCE [LARGE SCALE GENOMIC DNA]</scope>
    <source>
        <strain evidence="6 7">Bb-Ger1</strain>
    </source>
</reference>
<evidence type="ECO:0000256" key="3">
    <source>
        <dbReference type="PIRSR" id="PIRSR606689-1"/>
    </source>
</evidence>
<evidence type="ECO:0000256" key="1">
    <source>
        <dbReference type="ARBA" id="ARBA00022741"/>
    </source>
</evidence>
<name>A0A2A9MJE6_BESBE</name>
<feature type="binding site" evidence="4">
    <location>
        <position position="131"/>
    </location>
    <ligand>
        <name>Mg(2+)</name>
        <dbReference type="ChEBI" id="CHEBI:18420"/>
    </ligand>
</feature>
<dbReference type="InterPro" id="IPR006689">
    <property type="entry name" value="Small_GTPase_ARF/SAR"/>
</dbReference>
<dbReference type="PANTHER" id="PTHR45909">
    <property type="entry name" value="ADP-RIBOSYLATION FACTOR-RELATED PROTEIN 1"/>
    <property type="match status" value="1"/>
</dbReference>
<dbReference type="VEuPathDB" id="ToxoDB:BESB_045630"/>
<proteinExistence type="predicted"/>
<protein>
    <recommendedName>
        <fullName evidence="8">ADP-ribosylation factor</fullName>
    </recommendedName>
</protein>
<dbReference type="InterPro" id="IPR024156">
    <property type="entry name" value="Small_GTPase_ARF"/>
</dbReference>
<feature type="compositionally biased region" description="Low complexity" evidence="5">
    <location>
        <begin position="60"/>
        <end position="72"/>
    </location>
</feature>
<accession>A0A2A9MJE6</accession>
<dbReference type="GO" id="GO:0043001">
    <property type="term" value="P:Golgi to plasma membrane protein transport"/>
    <property type="evidence" value="ECO:0007669"/>
    <property type="project" value="TreeGrafter"/>
</dbReference>
<feature type="binding site" evidence="3">
    <location>
        <position position="153"/>
    </location>
    <ligand>
        <name>GTP</name>
        <dbReference type="ChEBI" id="CHEBI:37565"/>
    </ligand>
</feature>
<dbReference type="PANTHER" id="PTHR45909:SF1">
    <property type="entry name" value="ADP-RIBOSYLATION FACTOR-RELATED PROTEIN 1"/>
    <property type="match status" value="1"/>
</dbReference>
<organism evidence="6 7">
    <name type="scientific">Besnoitia besnoiti</name>
    <name type="common">Apicomplexan protozoan</name>
    <dbReference type="NCBI Taxonomy" id="94643"/>
    <lineage>
        <taxon>Eukaryota</taxon>
        <taxon>Sar</taxon>
        <taxon>Alveolata</taxon>
        <taxon>Apicomplexa</taxon>
        <taxon>Conoidasida</taxon>
        <taxon>Coccidia</taxon>
        <taxon>Eucoccidiorida</taxon>
        <taxon>Eimeriorina</taxon>
        <taxon>Sarcocystidae</taxon>
        <taxon>Besnoitia</taxon>
    </lineage>
</organism>
<evidence type="ECO:0000256" key="2">
    <source>
        <dbReference type="ARBA" id="ARBA00023134"/>
    </source>
</evidence>
<dbReference type="Gene3D" id="3.40.50.300">
    <property type="entry name" value="P-loop containing nucleotide triphosphate hydrolases"/>
    <property type="match status" value="1"/>
</dbReference>
<dbReference type="AlphaFoldDB" id="A0A2A9MJE6"/>
<dbReference type="GO" id="GO:0034067">
    <property type="term" value="P:protein localization to Golgi apparatus"/>
    <property type="evidence" value="ECO:0007669"/>
    <property type="project" value="TreeGrafter"/>
</dbReference>
<dbReference type="SUPFAM" id="SSF52540">
    <property type="entry name" value="P-loop containing nucleoside triphosphate hydrolases"/>
    <property type="match status" value="1"/>
</dbReference>
<dbReference type="Proteomes" id="UP000224006">
    <property type="component" value="Chromosome III"/>
</dbReference>
<dbReference type="GO" id="GO:0006886">
    <property type="term" value="P:intracellular protein transport"/>
    <property type="evidence" value="ECO:0007669"/>
    <property type="project" value="TreeGrafter"/>
</dbReference>
<evidence type="ECO:0000256" key="5">
    <source>
        <dbReference type="SAM" id="MobiDB-lite"/>
    </source>
</evidence>
<keyword evidence="4" id="KW-0479">Metal-binding</keyword>
<evidence type="ECO:0000313" key="7">
    <source>
        <dbReference type="Proteomes" id="UP000224006"/>
    </source>
</evidence>
<keyword evidence="4" id="KW-0460">Magnesium</keyword>
<keyword evidence="7" id="KW-1185">Reference proteome</keyword>
<dbReference type="Pfam" id="PF00025">
    <property type="entry name" value="Arf"/>
    <property type="match status" value="1"/>
</dbReference>
<evidence type="ECO:0008006" key="8">
    <source>
        <dbReference type="Google" id="ProtNLM"/>
    </source>
</evidence>
<comment type="caution">
    <text evidence="6">The sequence shown here is derived from an EMBL/GenBank/DDBJ whole genome shotgun (WGS) entry which is preliminary data.</text>
</comment>
<dbReference type="STRING" id="94643.A0A2A9MJE6"/>
<feature type="region of interest" description="Disordered" evidence="5">
    <location>
        <begin position="345"/>
        <end position="392"/>
    </location>
</feature>
<dbReference type="GO" id="GO:0005525">
    <property type="term" value="F:GTP binding"/>
    <property type="evidence" value="ECO:0007669"/>
    <property type="project" value="UniProtKB-KW"/>
</dbReference>
<evidence type="ECO:0000313" key="6">
    <source>
        <dbReference type="EMBL" id="PFH36371.1"/>
    </source>
</evidence>
<feature type="region of interest" description="Disordered" evidence="5">
    <location>
        <begin position="52"/>
        <end position="73"/>
    </location>
</feature>